<dbReference type="Gene3D" id="3.40.1110.10">
    <property type="entry name" value="Calcium-transporting ATPase, cytoplasmic domain N"/>
    <property type="match status" value="1"/>
</dbReference>
<keyword evidence="2 9" id="KW-0812">Transmembrane</keyword>
<proteinExistence type="predicted"/>
<dbReference type="InterPro" id="IPR008250">
    <property type="entry name" value="ATPase_P-typ_transduc_dom_A_sf"/>
</dbReference>
<feature type="transmembrane region" description="Helical" evidence="9">
    <location>
        <begin position="213"/>
        <end position="235"/>
    </location>
</feature>
<dbReference type="Gene3D" id="1.20.1110.10">
    <property type="entry name" value="Calcium-transporting ATPase, transmembrane domain"/>
    <property type="match status" value="1"/>
</dbReference>
<feature type="domain" description="Cation-transporting P-type ATPase N-terminal" evidence="11">
    <location>
        <begin position="3"/>
        <end position="53"/>
    </location>
</feature>
<feature type="domain" description="P-type ATPase A" evidence="10">
    <location>
        <begin position="98"/>
        <end position="197"/>
    </location>
</feature>
<evidence type="ECO:0000256" key="2">
    <source>
        <dbReference type="ARBA" id="ARBA00022692"/>
    </source>
</evidence>
<dbReference type="Pfam" id="PF00690">
    <property type="entry name" value="Cation_ATPase_N"/>
    <property type="match status" value="1"/>
</dbReference>
<dbReference type="Pfam" id="PF00122">
    <property type="entry name" value="E1-E2_ATPase"/>
    <property type="match status" value="1"/>
</dbReference>
<dbReference type="PRINTS" id="PR00119">
    <property type="entry name" value="CATATPASE"/>
</dbReference>
<accession>A0A3G3IH71</accession>
<feature type="transmembrane region" description="Helical" evidence="9">
    <location>
        <begin position="600"/>
        <end position="621"/>
    </location>
</feature>
<dbReference type="PROSITE" id="PS00154">
    <property type="entry name" value="ATPASE_E1_E2"/>
    <property type="match status" value="1"/>
</dbReference>
<gene>
    <name evidence="12" type="ORF">BKD89_03575</name>
</gene>
<dbReference type="NCBIfam" id="TIGR01494">
    <property type="entry name" value="ATPase_P-type"/>
    <property type="match status" value="2"/>
</dbReference>
<dbReference type="PRINTS" id="PR00120">
    <property type="entry name" value="HATPASE"/>
</dbReference>
<feature type="transmembrane region" description="Helical" evidence="9">
    <location>
        <begin position="39"/>
        <end position="57"/>
    </location>
</feature>
<dbReference type="Gene3D" id="2.70.150.10">
    <property type="entry name" value="Calcium-transporting ATPase, cytoplasmic transduction domain A"/>
    <property type="match status" value="1"/>
</dbReference>
<sequence>MQPQGLSSEEVKKRKVSGRSNDTDDQSSRSYLDILIKNLATPFNLILFILGALLIVMPEKPDYINAMAATGVILFNVLISTIQEMKAKRRLDKIALLMRPKVKVMRDGRIIEIDRSDIVMDDAIYLSPGDQAQVDGIIVDERMLEMDESLLTGESSTRRKHEGDTVYSGSYCISGECWFIVNKVGEDTFSSKMLRSAKKFEKKKTPLQVETNAVTEMLMILAFIFLALLVVLNIFRNIDVVDSLRQAVIVLDIVPIALFLLITLTYMIAAVRMADSGVLLQNSSSVESMSHVDTVCMDKTGTITTNNLVFNDIDYISADRGEVDRLVKEFVSTTGSRNRTIIAIEDKYGKGDYELDDEVQFSSDRKFSAVRVKNGDSYDTIIMGAWPFLKDHVKEQDGIEEKLSALSSKGLRSVVFLSGGSAPLHSGEDIVLPDLTVLAVISIIDEVRPDCKEILQQFSENGIDIKVISGDDPETVDAIFKIADIPGERKIISGEELSAMSPEEYEKTVVETNIFGRMRPEQKEKVIETLRKKDKYVAMVGDGINDVRSIKKAQVGVAVQSGSGAARSVADMVLVNDNFMALPKAIIEGKRTVSGMRDILKLYLMRNFTLAFLVLVLLLFLNKTPLLPIQNTVYAFLTVSIAAFLMTLWAKPSDNKDLVLPSVMRYVIPTAITTTVLAFAVYCVFYNADFDIAAAIAGMVENSGWSEAELRENLGINGSGWDEIVGRNAMIAFLILAGISQLFILFPISKRMSIDGKRTSDWKPLALGLLLFGVVIALYNYPDICIKITYLFQFPMELWAIIITATAIWFVVTLLILKSPKLNRLSDWIDSLIRNHLKKNFEKESAEAAKSFLNDQEE</sequence>
<dbReference type="SUPFAM" id="SSF81665">
    <property type="entry name" value="Calcium ATPase, transmembrane domain M"/>
    <property type="match status" value="1"/>
</dbReference>
<evidence type="ECO:0000259" key="10">
    <source>
        <dbReference type="Pfam" id="PF00122"/>
    </source>
</evidence>
<protein>
    <submittedName>
        <fullName evidence="12">ATPase P</fullName>
    </submittedName>
</protein>
<dbReference type="InterPro" id="IPR004014">
    <property type="entry name" value="ATPase_P-typ_cation-transptr_N"/>
</dbReference>
<dbReference type="SFLD" id="SFLDG00002">
    <property type="entry name" value="C1.7:_P-type_atpase_like"/>
    <property type="match status" value="1"/>
</dbReference>
<evidence type="ECO:0000256" key="1">
    <source>
        <dbReference type="ARBA" id="ARBA00004141"/>
    </source>
</evidence>
<feature type="transmembrane region" description="Helical" evidence="9">
    <location>
        <begin position="247"/>
        <end position="269"/>
    </location>
</feature>
<evidence type="ECO:0000256" key="4">
    <source>
        <dbReference type="ARBA" id="ARBA00022840"/>
    </source>
</evidence>
<dbReference type="InterPro" id="IPR023298">
    <property type="entry name" value="ATPase_P-typ_TM_dom_sf"/>
</dbReference>
<dbReference type="SFLD" id="SFLDS00003">
    <property type="entry name" value="Haloacid_Dehalogenase"/>
    <property type="match status" value="1"/>
</dbReference>
<dbReference type="OMA" id="WNEYRAK"/>
<dbReference type="GO" id="GO:0005524">
    <property type="term" value="F:ATP binding"/>
    <property type="evidence" value="ECO:0007669"/>
    <property type="project" value="UniProtKB-KW"/>
</dbReference>
<keyword evidence="6 9" id="KW-1133">Transmembrane helix</keyword>
<feature type="transmembrane region" description="Helical" evidence="9">
    <location>
        <begin position="63"/>
        <end position="82"/>
    </location>
</feature>
<name>A0A3G3IH71_9ARCH</name>
<evidence type="ECO:0000256" key="9">
    <source>
        <dbReference type="SAM" id="Phobius"/>
    </source>
</evidence>
<feature type="transmembrane region" description="Helical" evidence="9">
    <location>
        <begin position="729"/>
        <end position="748"/>
    </location>
</feature>
<dbReference type="SFLD" id="SFLDF00027">
    <property type="entry name" value="p-type_atpase"/>
    <property type="match status" value="1"/>
</dbReference>
<dbReference type="EMBL" id="CP017686">
    <property type="protein sequence ID" value="AYQ54884.1"/>
    <property type="molecule type" value="Genomic_DNA"/>
</dbReference>
<reference evidence="12 13" key="1">
    <citation type="submission" date="2016-10" db="EMBL/GenBank/DDBJ databases">
        <title>Complete genome of the TMA-utilizing, human hosted archaeon Methanomethylophilus alvus Gen. nov, sp. nov., strain Mx-05, derived from a pure culture.</title>
        <authorList>
            <person name="Brugere J.-F."/>
            <person name="Ben Hania W."/>
            <person name="Chaudhary P.P."/>
            <person name="Gaci N."/>
            <person name="Borrel G."/>
            <person name="Cao Van Tuat L."/>
            <person name="Fardeau M.-L."/>
            <person name="Harris H.M.B."/>
            <person name="O'Toole P.W."/>
            <person name="Ollivier B."/>
        </authorList>
    </citation>
    <scope>NUCLEOTIDE SEQUENCE [LARGE SCALE GENOMIC DNA]</scope>
    <source>
        <strain evidence="12 13">Mx-05</strain>
    </source>
</reference>
<feature type="transmembrane region" description="Helical" evidence="9">
    <location>
        <begin position="798"/>
        <end position="817"/>
    </location>
</feature>
<dbReference type="SUPFAM" id="SSF56784">
    <property type="entry name" value="HAD-like"/>
    <property type="match status" value="1"/>
</dbReference>
<evidence type="ECO:0000313" key="12">
    <source>
        <dbReference type="EMBL" id="AYQ54884.1"/>
    </source>
</evidence>
<organism evidence="12 13">
    <name type="scientific">Methanomethylophilus alvi</name>
    <dbReference type="NCBI Taxonomy" id="1291540"/>
    <lineage>
        <taxon>Archaea</taxon>
        <taxon>Methanobacteriati</taxon>
        <taxon>Thermoplasmatota</taxon>
        <taxon>Thermoplasmata</taxon>
        <taxon>Methanomassiliicoccales</taxon>
        <taxon>Methanomethylophilaceae</taxon>
        <taxon>Methanomethylophilus</taxon>
    </lineage>
</organism>
<dbReference type="InterPro" id="IPR059000">
    <property type="entry name" value="ATPase_P-type_domA"/>
</dbReference>
<dbReference type="AlphaFoldDB" id="A0A3G3IH71"/>
<dbReference type="SUPFAM" id="SSF81653">
    <property type="entry name" value="Calcium ATPase, transduction domain A"/>
    <property type="match status" value="1"/>
</dbReference>
<dbReference type="GO" id="GO:0016020">
    <property type="term" value="C:membrane"/>
    <property type="evidence" value="ECO:0007669"/>
    <property type="project" value="UniProtKB-SubCell"/>
</dbReference>
<evidence type="ECO:0000313" key="13">
    <source>
        <dbReference type="Proteomes" id="UP000273278"/>
    </source>
</evidence>
<evidence type="ECO:0000256" key="8">
    <source>
        <dbReference type="SAM" id="MobiDB-lite"/>
    </source>
</evidence>
<dbReference type="GO" id="GO:0016887">
    <property type="term" value="F:ATP hydrolysis activity"/>
    <property type="evidence" value="ECO:0007669"/>
    <property type="project" value="InterPro"/>
</dbReference>
<dbReference type="PANTHER" id="PTHR42861">
    <property type="entry name" value="CALCIUM-TRANSPORTING ATPASE"/>
    <property type="match status" value="1"/>
</dbReference>
<evidence type="ECO:0000256" key="3">
    <source>
        <dbReference type="ARBA" id="ARBA00022741"/>
    </source>
</evidence>
<comment type="subcellular location">
    <subcellularLocation>
        <location evidence="1">Membrane</location>
        <topology evidence="1">Multi-pass membrane protein</topology>
    </subcellularLocation>
</comment>
<keyword evidence="3" id="KW-0547">Nucleotide-binding</keyword>
<evidence type="ECO:0000256" key="5">
    <source>
        <dbReference type="ARBA" id="ARBA00022967"/>
    </source>
</evidence>
<dbReference type="InterPro" id="IPR023299">
    <property type="entry name" value="ATPase_P-typ_cyto_dom_N"/>
</dbReference>
<keyword evidence="7 9" id="KW-0472">Membrane</keyword>
<feature type="transmembrane region" description="Helical" evidence="9">
    <location>
        <begin position="663"/>
        <end position="688"/>
    </location>
</feature>
<keyword evidence="5" id="KW-1278">Translocase</keyword>
<dbReference type="Pfam" id="PF00702">
    <property type="entry name" value="Hydrolase"/>
    <property type="match status" value="1"/>
</dbReference>
<keyword evidence="4" id="KW-0067">ATP-binding</keyword>
<dbReference type="InterPro" id="IPR023214">
    <property type="entry name" value="HAD_sf"/>
</dbReference>
<dbReference type="InterPro" id="IPR001757">
    <property type="entry name" value="P_typ_ATPase"/>
</dbReference>
<feature type="transmembrane region" description="Helical" evidence="9">
    <location>
        <begin position="769"/>
        <end position="792"/>
    </location>
</feature>
<evidence type="ECO:0000256" key="6">
    <source>
        <dbReference type="ARBA" id="ARBA00022989"/>
    </source>
</evidence>
<dbReference type="InterPro" id="IPR036412">
    <property type="entry name" value="HAD-like_sf"/>
</dbReference>
<feature type="transmembrane region" description="Helical" evidence="9">
    <location>
        <begin position="633"/>
        <end position="651"/>
    </location>
</feature>
<feature type="region of interest" description="Disordered" evidence="8">
    <location>
        <begin position="1"/>
        <end position="26"/>
    </location>
</feature>
<dbReference type="Gene3D" id="3.40.50.1000">
    <property type="entry name" value="HAD superfamily/HAD-like"/>
    <property type="match status" value="1"/>
</dbReference>
<evidence type="ECO:0000256" key="7">
    <source>
        <dbReference type="ARBA" id="ARBA00023136"/>
    </source>
</evidence>
<dbReference type="Proteomes" id="UP000273278">
    <property type="component" value="Chromosome"/>
</dbReference>
<dbReference type="InterPro" id="IPR044492">
    <property type="entry name" value="P_typ_ATPase_HD_dom"/>
</dbReference>
<evidence type="ECO:0000259" key="11">
    <source>
        <dbReference type="Pfam" id="PF00690"/>
    </source>
</evidence>
<dbReference type="InterPro" id="IPR018303">
    <property type="entry name" value="ATPase_P-typ_P_site"/>
</dbReference>